<dbReference type="CDD" id="cd18539">
    <property type="entry name" value="SRP_G"/>
    <property type="match status" value="1"/>
</dbReference>
<evidence type="ECO:0000256" key="7">
    <source>
        <dbReference type="ARBA" id="ARBA00023274"/>
    </source>
</evidence>
<reference evidence="12 13" key="1">
    <citation type="submission" date="2017-08" db="EMBL/GenBank/DDBJ databases">
        <title>Infants hospitalized years apart are colonized by the same room-sourced microbial strains.</title>
        <authorList>
            <person name="Brooks B."/>
            <person name="Olm M.R."/>
            <person name="Firek B.A."/>
            <person name="Baker R."/>
            <person name="Thomas B.C."/>
            <person name="Morowitz M.J."/>
            <person name="Banfield J.F."/>
        </authorList>
    </citation>
    <scope>NUCLEOTIDE SEQUENCE [LARGE SCALE GENOMIC DNA]</scope>
    <source>
        <strain evidence="12">S2_003_000_R2_14</strain>
    </source>
</reference>
<dbReference type="GO" id="GO:0003924">
    <property type="term" value="F:GTPase activity"/>
    <property type="evidence" value="ECO:0007669"/>
    <property type="project" value="UniProtKB-UniRule"/>
</dbReference>
<comment type="domain">
    <text evidence="9">Composed of three domains: the N-terminal N domain, which is responsible for interactions with the ribosome, the central G domain, which binds GTP, and the C-terminal M domain, which binds the RNA and the signal sequence of the RNC.</text>
</comment>
<feature type="domain" description="SRP54-type proteins GTP-binding" evidence="11">
    <location>
        <begin position="278"/>
        <end position="291"/>
    </location>
</feature>
<dbReference type="Pfam" id="PF00448">
    <property type="entry name" value="SRP54"/>
    <property type="match status" value="1"/>
</dbReference>
<comment type="function">
    <text evidence="9">Involved in targeting and insertion of nascent membrane proteins into the cytoplasmic membrane. Binds to the hydrophobic signal sequence of the ribosome-nascent chain (RNC) as it emerges from the ribosomes. The SRP-RNC complex is then targeted to the cytoplasmic membrane where it interacts with the SRP receptor FtsY.</text>
</comment>
<comment type="similarity">
    <text evidence="1 9">Belongs to the GTP-binding SRP family. SRP54 subfamily.</text>
</comment>
<dbReference type="InterPro" id="IPR022941">
    <property type="entry name" value="SRP54"/>
</dbReference>
<accession>A0A2W5TVX3</accession>
<dbReference type="SMART" id="SM00962">
    <property type="entry name" value="SRP54"/>
    <property type="match status" value="1"/>
</dbReference>
<evidence type="ECO:0000256" key="10">
    <source>
        <dbReference type="SAM" id="MobiDB-lite"/>
    </source>
</evidence>
<dbReference type="Gene3D" id="1.10.260.30">
    <property type="entry name" value="Signal recognition particle, SRP54 subunit, M-domain"/>
    <property type="match status" value="1"/>
</dbReference>
<dbReference type="SMART" id="SM00963">
    <property type="entry name" value="SRP54_N"/>
    <property type="match status" value="1"/>
</dbReference>
<dbReference type="InterPro" id="IPR027417">
    <property type="entry name" value="P-loop_NTPase"/>
</dbReference>
<dbReference type="PROSITE" id="PS00300">
    <property type="entry name" value="SRP54"/>
    <property type="match status" value="1"/>
</dbReference>
<keyword evidence="9" id="KW-0963">Cytoplasm</keyword>
<dbReference type="SUPFAM" id="SSF47446">
    <property type="entry name" value="Signal peptide-binding domain"/>
    <property type="match status" value="1"/>
</dbReference>
<dbReference type="FunFam" id="3.40.50.300:FF:000022">
    <property type="entry name" value="Signal recognition particle 54 kDa subunit"/>
    <property type="match status" value="1"/>
</dbReference>
<comment type="subunit">
    <text evidence="9">Part of the signal recognition particle protein translocation system, which is composed of SRP and FtsY.</text>
</comment>
<organism evidence="12 13">
    <name type="scientific">Archangium gephyra</name>
    <dbReference type="NCBI Taxonomy" id="48"/>
    <lineage>
        <taxon>Bacteria</taxon>
        <taxon>Pseudomonadati</taxon>
        <taxon>Myxococcota</taxon>
        <taxon>Myxococcia</taxon>
        <taxon>Myxococcales</taxon>
        <taxon>Cystobacterineae</taxon>
        <taxon>Archangiaceae</taxon>
        <taxon>Archangium</taxon>
    </lineage>
</organism>
<keyword evidence="6 9" id="KW-0733">Signal recognition particle</keyword>
<dbReference type="InterPro" id="IPR003593">
    <property type="entry name" value="AAA+_ATPase"/>
</dbReference>
<dbReference type="Pfam" id="PF02978">
    <property type="entry name" value="SRP_SPB"/>
    <property type="match status" value="1"/>
</dbReference>
<keyword evidence="7 9" id="KW-0687">Ribonucleoprotein</keyword>
<feature type="compositionally biased region" description="Basic residues" evidence="10">
    <location>
        <begin position="538"/>
        <end position="555"/>
    </location>
</feature>
<dbReference type="GO" id="GO:0008312">
    <property type="term" value="F:7S RNA binding"/>
    <property type="evidence" value="ECO:0007669"/>
    <property type="project" value="InterPro"/>
</dbReference>
<dbReference type="HAMAP" id="MF_00306">
    <property type="entry name" value="SRP54"/>
    <property type="match status" value="1"/>
</dbReference>
<protein>
    <recommendedName>
        <fullName evidence="9">Signal recognition particle protein</fullName>
        <ecNumber evidence="9">3.6.5.4</ecNumber>
    </recommendedName>
    <alternativeName>
        <fullName evidence="9">Fifty-four homolog</fullName>
    </alternativeName>
</protein>
<keyword evidence="5 9" id="KW-0342">GTP-binding</keyword>
<evidence type="ECO:0000256" key="8">
    <source>
        <dbReference type="ARBA" id="ARBA00048027"/>
    </source>
</evidence>
<evidence type="ECO:0000256" key="2">
    <source>
        <dbReference type="ARBA" id="ARBA00022741"/>
    </source>
</evidence>
<dbReference type="Gene3D" id="1.20.120.140">
    <property type="entry name" value="Signal recognition particle SRP54, nucleotide-binding domain"/>
    <property type="match status" value="1"/>
</dbReference>
<feature type="binding site" evidence="9">
    <location>
        <begin position="257"/>
        <end position="260"/>
    </location>
    <ligand>
        <name>GTP</name>
        <dbReference type="ChEBI" id="CHEBI:37565"/>
    </ligand>
</feature>
<evidence type="ECO:0000256" key="5">
    <source>
        <dbReference type="ARBA" id="ARBA00023134"/>
    </source>
</evidence>
<name>A0A2W5TVX3_9BACT</name>
<dbReference type="PANTHER" id="PTHR11564">
    <property type="entry name" value="SIGNAL RECOGNITION PARTICLE 54K PROTEIN SRP54"/>
    <property type="match status" value="1"/>
</dbReference>
<dbReference type="InterPro" id="IPR004780">
    <property type="entry name" value="SRP"/>
</dbReference>
<dbReference type="InterPro" id="IPR004125">
    <property type="entry name" value="Signal_recog_particle_SRP54_M"/>
</dbReference>
<proteinExistence type="inferred from homology"/>
<feature type="binding site" evidence="9">
    <location>
        <begin position="199"/>
        <end position="203"/>
    </location>
    <ligand>
        <name>GTP</name>
        <dbReference type="ChEBI" id="CHEBI:37565"/>
    </ligand>
</feature>
<feature type="region of interest" description="Disordered" evidence="10">
    <location>
        <begin position="511"/>
        <end position="555"/>
    </location>
</feature>
<dbReference type="Pfam" id="PF02881">
    <property type="entry name" value="SRP54_N"/>
    <property type="match status" value="1"/>
</dbReference>
<dbReference type="EC" id="3.6.5.4" evidence="9"/>
<evidence type="ECO:0000313" key="12">
    <source>
        <dbReference type="EMBL" id="PZR17443.1"/>
    </source>
</evidence>
<dbReference type="SMART" id="SM00382">
    <property type="entry name" value="AAA"/>
    <property type="match status" value="1"/>
</dbReference>
<comment type="catalytic activity">
    <reaction evidence="8 9">
        <text>GTP + H2O = GDP + phosphate + H(+)</text>
        <dbReference type="Rhea" id="RHEA:19669"/>
        <dbReference type="ChEBI" id="CHEBI:15377"/>
        <dbReference type="ChEBI" id="CHEBI:15378"/>
        <dbReference type="ChEBI" id="CHEBI:37565"/>
        <dbReference type="ChEBI" id="CHEBI:43474"/>
        <dbReference type="ChEBI" id="CHEBI:58189"/>
        <dbReference type="EC" id="3.6.5.4"/>
    </reaction>
</comment>
<evidence type="ECO:0000256" key="6">
    <source>
        <dbReference type="ARBA" id="ARBA00023135"/>
    </source>
</evidence>
<evidence type="ECO:0000259" key="11">
    <source>
        <dbReference type="PROSITE" id="PS00300"/>
    </source>
</evidence>
<dbReference type="InterPro" id="IPR042101">
    <property type="entry name" value="SRP54_N_sf"/>
</dbReference>
<evidence type="ECO:0000313" key="13">
    <source>
        <dbReference type="Proteomes" id="UP000249061"/>
    </source>
</evidence>
<dbReference type="NCBIfam" id="TIGR00959">
    <property type="entry name" value="ffh"/>
    <property type="match status" value="1"/>
</dbReference>
<keyword evidence="2 9" id="KW-0547">Nucleotide-binding</keyword>
<dbReference type="Proteomes" id="UP000249061">
    <property type="component" value="Unassembled WGS sequence"/>
</dbReference>
<dbReference type="GO" id="GO:0048500">
    <property type="term" value="C:signal recognition particle"/>
    <property type="evidence" value="ECO:0007669"/>
    <property type="project" value="UniProtKB-UniRule"/>
</dbReference>
<dbReference type="PANTHER" id="PTHR11564:SF5">
    <property type="entry name" value="SIGNAL RECOGNITION PARTICLE SUBUNIT SRP54"/>
    <property type="match status" value="1"/>
</dbReference>
<comment type="subcellular location">
    <subcellularLocation>
        <location evidence="9">Cytoplasm</location>
    </subcellularLocation>
    <text evidence="9">The SRP-RNC complex is targeted to the cytoplasmic membrane.</text>
</comment>
<keyword evidence="4 9" id="KW-0694">RNA-binding</keyword>
<dbReference type="Gene3D" id="3.40.50.300">
    <property type="entry name" value="P-loop containing nucleotide triphosphate hydrolases"/>
    <property type="match status" value="1"/>
</dbReference>
<feature type="binding site" evidence="9">
    <location>
        <begin position="118"/>
        <end position="125"/>
    </location>
    <ligand>
        <name>GTP</name>
        <dbReference type="ChEBI" id="CHEBI:37565"/>
    </ligand>
</feature>
<dbReference type="InterPro" id="IPR013822">
    <property type="entry name" value="Signal_recog_particl_SRP54_hlx"/>
</dbReference>
<evidence type="ECO:0000256" key="4">
    <source>
        <dbReference type="ARBA" id="ARBA00022884"/>
    </source>
</evidence>
<dbReference type="InterPro" id="IPR000897">
    <property type="entry name" value="SRP54_GTPase_dom"/>
</dbReference>
<gene>
    <name evidence="9" type="primary">ffh</name>
    <name evidence="12" type="ORF">DI536_03715</name>
</gene>
<evidence type="ECO:0000256" key="1">
    <source>
        <dbReference type="ARBA" id="ARBA00005450"/>
    </source>
</evidence>
<dbReference type="AlphaFoldDB" id="A0A2W5TVX3"/>
<dbReference type="InterPro" id="IPR036891">
    <property type="entry name" value="Signal_recog_part_SRP54_M_sf"/>
</dbReference>
<sequence>MLETVSKGFRAAKNRLLGKAELTPELIDESLRDIRVSLLEADVAFDVVKKFVARVREQATGAEVKTSMTDKSGKKVKVSPGDHFVKICHDELEALMGPVDTSLNLKPRGQVTGIMMVGLQGSGKTTTTGKLAFKLKKEGRSLMLVAADIYRPAAVDQLKVLGQKLDVPVFAEPGLQPPELAKKAYEKARAEKIDTVIIDTAGRLAIDDALMTELEAIKSNVRPENIIFVTDSMIGQDAVKTAAEFNRRLEIDGFILTKLDGDARGGAALSIKEVTGKPIKFLGMGEGLDKLEEFRPAGLASRILGFGDVVGLMKDFEGVVDQQKAEEDAKKLLSGRFNMKDFIEQIRTVRKMGPLKDLMEKMPFLGEMSEQLNPNEKELDKIDAIYNSMTEQERLEPHRINKARAERIAKGSGRSSQEVGELMQKFSGMQQVMGAIGQDPGILGRLPFFKQLGQMNAMKNMDLGALFGKDPMMAQALQGGGAGMQQMMQAMGGGMQMPGLPRGYTPPMSQAQLAQARMQGYSMGPAKSGQSDAERKALKEKRKREKENKKKNRRR</sequence>
<comment type="caution">
    <text evidence="12">The sequence shown here is derived from an EMBL/GenBank/DDBJ whole genome shotgun (WGS) entry which is preliminary data.</text>
</comment>
<dbReference type="GO" id="GO:0005525">
    <property type="term" value="F:GTP binding"/>
    <property type="evidence" value="ECO:0007669"/>
    <property type="project" value="UniProtKB-UniRule"/>
</dbReference>
<dbReference type="EMBL" id="QFQP01000002">
    <property type="protein sequence ID" value="PZR17443.1"/>
    <property type="molecule type" value="Genomic_DNA"/>
</dbReference>
<dbReference type="GO" id="GO:0006614">
    <property type="term" value="P:SRP-dependent cotranslational protein targeting to membrane"/>
    <property type="evidence" value="ECO:0007669"/>
    <property type="project" value="InterPro"/>
</dbReference>
<keyword evidence="3 9" id="KW-0378">Hydrolase</keyword>
<evidence type="ECO:0000256" key="3">
    <source>
        <dbReference type="ARBA" id="ARBA00022801"/>
    </source>
</evidence>
<evidence type="ECO:0000256" key="9">
    <source>
        <dbReference type="HAMAP-Rule" id="MF_00306"/>
    </source>
</evidence>
<dbReference type="SUPFAM" id="SSF52540">
    <property type="entry name" value="P-loop containing nucleoside triphosphate hydrolases"/>
    <property type="match status" value="1"/>
</dbReference>